<proteinExistence type="predicted"/>
<evidence type="ECO:0000313" key="2">
    <source>
        <dbReference type="EMBL" id="KYN40473.1"/>
    </source>
</evidence>
<accession>A0A195FJ89</accession>
<evidence type="ECO:0000313" key="3">
    <source>
        <dbReference type="Proteomes" id="UP000078541"/>
    </source>
</evidence>
<organism evidence="2 3">
    <name type="scientific">Trachymyrmex septentrionalis</name>
    <dbReference type="NCBI Taxonomy" id="34720"/>
    <lineage>
        <taxon>Eukaryota</taxon>
        <taxon>Metazoa</taxon>
        <taxon>Ecdysozoa</taxon>
        <taxon>Arthropoda</taxon>
        <taxon>Hexapoda</taxon>
        <taxon>Insecta</taxon>
        <taxon>Pterygota</taxon>
        <taxon>Neoptera</taxon>
        <taxon>Endopterygota</taxon>
        <taxon>Hymenoptera</taxon>
        <taxon>Apocrita</taxon>
        <taxon>Aculeata</taxon>
        <taxon>Formicoidea</taxon>
        <taxon>Formicidae</taxon>
        <taxon>Myrmicinae</taxon>
        <taxon>Trachymyrmex</taxon>
    </lineage>
</organism>
<dbReference type="Proteomes" id="UP000078541">
    <property type="component" value="Unassembled WGS sequence"/>
</dbReference>
<reference evidence="2 3" key="1">
    <citation type="submission" date="2016-03" db="EMBL/GenBank/DDBJ databases">
        <title>Trachymyrmex septentrionalis WGS genome.</title>
        <authorList>
            <person name="Nygaard S."/>
            <person name="Hu H."/>
            <person name="Boomsma J."/>
            <person name="Zhang G."/>
        </authorList>
    </citation>
    <scope>NUCLEOTIDE SEQUENCE [LARGE SCALE GENOMIC DNA]</scope>
    <source>
        <strain evidence="2">Tsep2-gDNA-1</strain>
        <tissue evidence="2">Whole body</tissue>
    </source>
</reference>
<keyword evidence="3" id="KW-1185">Reference proteome</keyword>
<keyword evidence="1" id="KW-1133">Transmembrane helix</keyword>
<feature type="transmembrane region" description="Helical" evidence="1">
    <location>
        <begin position="170"/>
        <end position="189"/>
    </location>
</feature>
<gene>
    <name evidence="2" type="ORF">ALC56_05418</name>
</gene>
<dbReference type="EMBL" id="KQ981523">
    <property type="protein sequence ID" value="KYN40473.1"/>
    <property type="molecule type" value="Genomic_DNA"/>
</dbReference>
<protein>
    <submittedName>
        <fullName evidence="2">Uncharacterized protein</fullName>
    </submittedName>
</protein>
<feature type="non-terminal residue" evidence="2">
    <location>
        <position position="1"/>
    </location>
</feature>
<feature type="transmembrane region" description="Helical" evidence="1">
    <location>
        <begin position="201"/>
        <end position="218"/>
    </location>
</feature>
<keyword evidence="1" id="KW-0812">Transmembrane</keyword>
<dbReference type="AlphaFoldDB" id="A0A195FJ89"/>
<name>A0A195FJ89_9HYME</name>
<sequence length="222" mass="24926">VQIEQSLCYSFGHFVERFMRLINFFAIRRKSDNITSSVYISYRESGGSVPNSCSAVSTTSMIKSDGWIRLMTPSSLSTLDKLSFPEELKPEGRLKAAIKSASHHVTILIAANEACRGKSSLPPLMRIQRGSLKTVCISCIGKRDIGYMKLSITIFSLPLKEHLSKHASNFTIVGFAIVFVYPLAIYKIITFGSRFWRGEPNLFVRCLAVYNISTIWLAKFHS</sequence>
<keyword evidence="1" id="KW-0472">Membrane</keyword>
<evidence type="ECO:0000256" key="1">
    <source>
        <dbReference type="SAM" id="Phobius"/>
    </source>
</evidence>